<organism evidence="1 2">
    <name type="scientific">Penicillium cosmopolitanum</name>
    <dbReference type="NCBI Taxonomy" id="1131564"/>
    <lineage>
        <taxon>Eukaryota</taxon>
        <taxon>Fungi</taxon>
        <taxon>Dikarya</taxon>
        <taxon>Ascomycota</taxon>
        <taxon>Pezizomycotina</taxon>
        <taxon>Eurotiomycetes</taxon>
        <taxon>Eurotiomycetidae</taxon>
        <taxon>Eurotiales</taxon>
        <taxon>Aspergillaceae</taxon>
        <taxon>Penicillium</taxon>
    </lineage>
</organism>
<protein>
    <submittedName>
        <fullName evidence="1">Uncharacterized protein</fullName>
    </submittedName>
</protein>
<dbReference type="EMBL" id="JAPZBU010000013">
    <property type="protein sequence ID" value="KAJ5369594.1"/>
    <property type="molecule type" value="Genomic_DNA"/>
</dbReference>
<dbReference type="Proteomes" id="UP001147747">
    <property type="component" value="Unassembled WGS sequence"/>
</dbReference>
<accession>A0A9W9V6L4</accession>
<evidence type="ECO:0000313" key="2">
    <source>
        <dbReference type="Proteomes" id="UP001147747"/>
    </source>
</evidence>
<proteinExistence type="predicted"/>
<gene>
    <name evidence="1" type="ORF">N7509_014206</name>
</gene>
<reference evidence="1" key="1">
    <citation type="submission" date="2022-12" db="EMBL/GenBank/DDBJ databases">
        <authorList>
            <person name="Petersen C."/>
        </authorList>
    </citation>
    <scope>NUCLEOTIDE SEQUENCE</scope>
    <source>
        <strain evidence="1">IBT 29677</strain>
    </source>
</reference>
<name>A0A9W9V6L4_9EURO</name>
<comment type="caution">
    <text evidence="1">The sequence shown here is derived from an EMBL/GenBank/DDBJ whole genome shotgun (WGS) entry which is preliminary data.</text>
</comment>
<dbReference type="AlphaFoldDB" id="A0A9W9V6L4"/>
<sequence>MSKDSTAIRQALERARNCEDGTVDAQTTALLEAAITELWTRIQRDPDTYVLTRDEFALFNYFLERYRGSTVAQRAVARFWNTNHGSPNADLK</sequence>
<dbReference type="OrthoDB" id="5302289at2759"/>
<dbReference type="GeneID" id="81377823"/>
<dbReference type="RefSeq" id="XP_056480832.1">
    <property type="nucleotide sequence ID" value="XM_056638843.1"/>
</dbReference>
<keyword evidence="2" id="KW-1185">Reference proteome</keyword>
<reference evidence="1" key="2">
    <citation type="journal article" date="2023" name="IMA Fungus">
        <title>Comparative genomic study of the Penicillium genus elucidates a diverse pangenome and 15 lateral gene transfer events.</title>
        <authorList>
            <person name="Petersen C."/>
            <person name="Sorensen T."/>
            <person name="Nielsen M.R."/>
            <person name="Sondergaard T.E."/>
            <person name="Sorensen J.L."/>
            <person name="Fitzpatrick D.A."/>
            <person name="Frisvad J.C."/>
            <person name="Nielsen K.L."/>
        </authorList>
    </citation>
    <scope>NUCLEOTIDE SEQUENCE</scope>
    <source>
        <strain evidence="1">IBT 29677</strain>
    </source>
</reference>
<evidence type="ECO:0000313" key="1">
    <source>
        <dbReference type="EMBL" id="KAJ5369594.1"/>
    </source>
</evidence>